<comment type="caution">
    <text evidence="1">The sequence shown here is derived from an EMBL/GenBank/DDBJ whole genome shotgun (WGS) entry which is preliminary data.</text>
</comment>
<keyword evidence="2" id="KW-1185">Reference proteome</keyword>
<organism evidence="1 2">
    <name type="scientific">Araneus ventricosus</name>
    <name type="common">Orbweaver spider</name>
    <name type="synonym">Epeira ventricosa</name>
    <dbReference type="NCBI Taxonomy" id="182803"/>
    <lineage>
        <taxon>Eukaryota</taxon>
        <taxon>Metazoa</taxon>
        <taxon>Ecdysozoa</taxon>
        <taxon>Arthropoda</taxon>
        <taxon>Chelicerata</taxon>
        <taxon>Arachnida</taxon>
        <taxon>Araneae</taxon>
        <taxon>Araneomorphae</taxon>
        <taxon>Entelegynae</taxon>
        <taxon>Araneoidea</taxon>
        <taxon>Araneidae</taxon>
        <taxon>Araneus</taxon>
    </lineage>
</organism>
<gene>
    <name evidence="1" type="ORF">AVEN_255262_1</name>
</gene>
<reference evidence="1 2" key="1">
    <citation type="journal article" date="2019" name="Sci. Rep.">
        <title>Orb-weaving spider Araneus ventricosus genome elucidates the spidroin gene catalogue.</title>
        <authorList>
            <person name="Kono N."/>
            <person name="Nakamura H."/>
            <person name="Ohtoshi R."/>
            <person name="Moran D.A.P."/>
            <person name="Shinohara A."/>
            <person name="Yoshida Y."/>
            <person name="Fujiwara M."/>
            <person name="Mori M."/>
            <person name="Tomita M."/>
            <person name="Arakawa K."/>
        </authorList>
    </citation>
    <scope>NUCLEOTIDE SEQUENCE [LARGE SCALE GENOMIC DNA]</scope>
</reference>
<dbReference type="EMBL" id="BGPR01000063">
    <property type="protein sequence ID" value="GBL89137.1"/>
    <property type="molecule type" value="Genomic_DNA"/>
</dbReference>
<proteinExistence type="predicted"/>
<name>A0A4Y2BBH4_ARAVE</name>
<protein>
    <submittedName>
        <fullName evidence="1">Uncharacterized protein</fullName>
    </submittedName>
</protein>
<sequence>MKTFHSRPKLACTKPHVRPDNKVVILVDWSPPSRSVLRLTPISVFRAFSISLIEPEDRCFAITSSFSDNSPPQLLAVKHKEIPLGLRWSALGCTLAHRYHSYPPPVP</sequence>
<accession>A0A4Y2BBH4</accession>
<dbReference type="AlphaFoldDB" id="A0A4Y2BBH4"/>
<evidence type="ECO:0000313" key="1">
    <source>
        <dbReference type="EMBL" id="GBL89137.1"/>
    </source>
</evidence>
<evidence type="ECO:0000313" key="2">
    <source>
        <dbReference type="Proteomes" id="UP000499080"/>
    </source>
</evidence>
<dbReference type="Proteomes" id="UP000499080">
    <property type="component" value="Unassembled WGS sequence"/>
</dbReference>